<dbReference type="Proteomes" id="UP001589834">
    <property type="component" value="Unassembled WGS sequence"/>
</dbReference>
<keyword evidence="1" id="KW-0805">Transcription regulation</keyword>
<dbReference type="Pfam" id="PF01614">
    <property type="entry name" value="IclR_C"/>
    <property type="match status" value="1"/>
</dbReference>
<dbReference type="PROSITE" id="PS51078">
    <property type="entry name" value="ICLR_ED"/>
    <property type="match status" value="1"/>
</dbReference>
<feature type="domain" description="HTH iclR-type" evidence="4">
    <location>
        <begin position="23"/>
        <end position="85"/>
    </location>
</feature>
<dbReference type="InterPro" id="IPR036390">
    <property type="entry name" value="WH_DNA-bd_sf"/>
</dbReference>
<dbReference type="SUPFAM" id="SSF46785">
    <property type="entry name" value="Winged helix' DNA-binding domain"/>
    <property type="match status" value="1"/>
</dbReference>
<dbReference type="RefSeq" id="WP_377479087.1">
    <property type="nucleotide sequence ID" value="NZ_JBHLTN010000002.1"/>
</dbReference>
<dbReference type="InterPro" id="IPR036388">
    <property type="entry name" value="WH-like_DNA-bd_sf"/>
</dbReference>
<dbReference type="InterPro" id="IPR029016">
    <property type="entry name" value="GAF-like_dom_sf"/>
</dbReference>
<evidence type="ECO:0000313" key="7">
    <source>
        <dbReference type="Proteomes" id="UP001589834"/>
    </source>
</evidence>
<dbReference type="InterPro" id="IPR014757">
    <property type="entry name" value="Tscrpt_reg_IclR_C"/>
</dbReference>
<evidence type="ECO:0000259" key="5">
    <source>
        <dbReference type="PROSITE" id="PS51078"/>
    </source>
</evidence>
<dbReference type="InterPro" id="IPR050707">
    <property type="entry name" value="HTH_MetabolicPath_Reg"/>
</dbReference>
<dbReference type="Gene3D" id="1.10.10.10">
    <property type="entry name" value="Winged helix-like DNA-binding domain superfamily/Winged helix DNA-binding domain"/>
    <property type="match status" value="1"/>
</dbReference>
<evidence type="ECO:0000256" key="1">
    <source>
        <dbReference type="ARBA" id="ARBA00023015"/>
    </source>
</evidence>
<dbReference type="Gene3D" id="3.30.450.40">
    <property type="match status" value="2"/>
</dbReference>
<comment type="caution">
    <text evidence="6">The sequence shown here is derived from an EMBL/GenBank/DDBJ whole genome shotgun (WGS) entry which is preliminary data.</text>
</comment>
<keyword evidence="2" id="KW-0238">DNA-binding</keyword>
<dbReference type="PROSITE" id="PS51077">
    <property type="entry name" value="HTH_ICLR"/>
    <property type="match status" value="1"/>
</dbReference>
<evidence type="ECO:0000259" key="4">
    <source>
        <dbReference type="PROSITE" id="PS51077"/>
    </source>
</evidence>
<dbReference type="PANTHER" id="PTHR30136">
    <property type="entry name" value="HELIX-TURN-HELIX TRANSCRIPTIONAL REGULATOR, ICLR FAMILY"/>
    <property type="match status" value="1"/>
</dbReference>
<evidence type="ECO:0000256" key="2">
    <source>
        <dbReference type="ARBA" id="ARBA00023125"/>
    </source>
</evidence>
<organism evidence="6 7">
    <name type="scientific">Ottowia pentelensis</name>
    <dbReference type="NCBI Taxonomy" id="511108"/>
    <lineage>
        <taxon>Bacteria</taxon>
        <taxon>Pseudomonadati</taxon>
        <taxon>Pseudomonadota</taxon>
        <taxon>Betaproteobacteria</taxon>
        <taxon>Burkholderiales</taxon>
        <taxon>Comamonadaceae</taxon>
        <taxon>Ottowia</taxon>
    </lineage>
</organism>
<name>A0ABV6PN91_9BURK</name>
<evidence type="ECO:0000313" key="6">
    <source>
        <dbReference type="EMBL" id="MFC0591287.1"/>
    </source>
</evidence>
<dbReference type="Pfam" id="PF09339">
    <property type="entry name" value="HTH_IclR"/>
    <property type="match status" value="1"/>
</dbReference>
<accession>A0ABV6PN91</accession>
<keyword evidence="7" id="KW-1185">Reference proteome</keyword>
<reference evidence="6 7" key="1">
    <citation type="submission" date="2024-09" db="EMBL/GenBank/DDBJ databases">
        <authorList>
            <person name="Sun Q."/>
            <person name="Mori K."/>
        </authorList>
    </citation>
    <scope>NUCLEOTIDE SEQUENCE [LARGE SCALE GENOMIC DNA]</scope>
    <source>
        <strain evidence="6 7">NCAIM B.02336</strain>
    </source>
</reference>
<dbReference type="PANTHER" id="PTHR30136:SF8">
    <property type="entry name" value="TRANSCRIPTIONAL REGULATORY PROTEIN"/>
    <property type="match status" value="1"/>
</dbReference>
<evidence type="ECO:0000256" key="3">
    <source>
        <dbReference type="ARBA" id="ARBA00023163"/>
    </source>
</evidence>
<dbReference type="EMBL" id="JBHLTN010000002">
    <property type="protein sequence ID" value="MFC0591287.1"/>
    <property type="molecule type" value="Genomic_DNA"/>
</dbReference>
<protein>
    <submittedName>
        <fullName evidence="6">IclR family transcriptional regulator</fullName>
    </submittedName>
</protein>
<sequence>MNQPAEPPTSTPIEPGAAAPVGIQSLELGLALFDVLARQPKACGLSELARLAGMHRAKAYRYLVSLGRAGWVQQDAGSGAYEIGPAVRNLALAWLARQDWIALATAEARSLAQALGATCLVAVQGEAGVTAVRVCQPGQGVSVGVVEGALFDLQTSATGRVFAAWSDAHAGALPALQREQIRWRGVAVVEGEYAAGINALGVPVFDAQGQLLLALTLVGPAASLPADADGEAAQALRAACQRISAALGWQGP</sequence>
<dbReference type="SUPFAM" id="SSF55781">
    <property type="entry name" value="GAF domain-like"/>
    <property type="match status" value="1"/>
</dbReference>
<gene>
    <name evidence="6" type="ORF">ACFFGG_01840</name>
</gene>
<proteinExistence type="predicted"/>
<dbReference type="InterPro" id="IPR005471">
    <property type="entry name" value="Tscrpt_reg_IclR_N"/>
</dbReference>
<dbReference type="SMART" id="SM00346">
    <property type="entry name" value="HTH_ICLR"/>
    <property type="match status" value="1"/>
</dbReference>
<keyword evidence="3" id="KW-0804">Transcription</keyword>
<feature type="domain" description="IclR-ED" evidence="5">
    <location>
        <begin position="86"/>
        <end position="249"/>
    </location>
</feature>